<name>A0A0B7H5R1_9FLAO</name>
<feature type="domain" description="Response regulatory" evidence="5">
    <location>
        <begin position="3"/>
        <end position="119"/>
    </location>
</feature>
<dbReference type="InterPro" id="IPR000792">
    <property type="entry name" value="Tscrpt_reg_LuxR_C"/>
</dbReference>
<dbReference type="STRING" id="28189.CCYN74_170008"/>
<evidence type="ECO:0000256" key="3">
    <source>
        <dbReference type="PROSITE-ProRule" id="PRU00169"/>
    </source>
</evidence>
<dbReference type="InterPro" id="IPR016032">
    <property type="entry name" value="Sig_transdc_resp-reg_C-effctor"/>
</dbReference>
<dbReference type="GO" id="GO:0003677">
    <property type="term" value="F:DNA binding"/>
    <property type="evidence" value="ECO:0007669"/>
    <property type="project" value="UniProtKB-KW"/>
</dbReference>
<dbReference type="RefSeq" id="WP_041991169.1">
    <property type="nucleotide sequence ID" value="NZ_CDOD01000010.1"/>
</dbReference>
<dbReference type="Pfam" id="PF00072">
    <property type="entry name" value="Response_reg"/>
    <property type="match status" value="1"/>
</dbReference>
<dbReference type="AlphaFoldDB" id="A0A0B7H5R1"/>
<dbReference type="PRINTS" id="PR00038">
    <property type="entry name" value="HTHLUXR"/>
</dbReference>
<dbReference type="PANTHER" id="PTHR45566:SF2">
    <property type="entry name" value="NARL SUBFAMILY"/>
    <property type="match status" value="1"/>
</dbReference>
<dbReference type="GO" id="GO:0000160">
    <property type="term" value="P:phosphorelay signal transduction system"/>
    <property type="evidence" value="ECO:0007669"/>
    <property type="project" value="InterPro"/>
</dbReference>
<evidence type="ECO:0000256" key="2">
    <source>
        <dbReference type="ARBA" id="ARBA00023125"/>
    </source>
</evidence>
<organism evidence="6 7">
    <name type="scientific">Capnocytophaga cynodegmi</name>
    <dbReference type="NCBI Taxonomy" id="28189"/>
    <lineage>
        <taxon>Bacteria</taxon>
        <taxon>Pseudomonadati</taxon>
        <taxon>Bacteroidota</taxon>
        <taxon>Flavobacteriia</taxon>
        <taxon>Flavobacteriales</taxon>
        <taxon>Flavobacteriaceae</taxon>
        <taxon>Capnocytophaga</taxon>
    </lineage>
</organism>
<dbReference type="InterPro" id="IPR051015">
    <property type="entry name" value="EvgA-like"/>
</dbReference>
<accession>A0A0B7H5R1</accession>
<dbReference type="Pfam" id="PF00196">
    <property type="entry name" value="GerE"/>
    <property type="match status" value="1"/>
</dbReference>
<dbReference type="SUPFAM" id="SSF46894">
    <property type="entry name" value="C-terminal effector domain of the bipartite response regulators"/>
    <property type="match status" value="1"/>
</dbReference>
<feature type="domain" description="HTH luxR-type" evidence="4">
    <location>
        <begin position="139"/>
        <end position="204"/>
    </location>
</feature>
<keyword evidence="7" id="KW-1185">Reference proteome</keyword>
<dbReference type="eggNOG" id="COG2197">
    <property type="taxonomic scope" value="Bacteria"/>
</dbReference>
<gene>
    <name evidence="6" type="ORF">CCYN2B_180034</name>
</gene>
<dbReference type="PROSITE" id="PS50043">
    <property type="entry name" value="HTH_LUXR_2"/>
    <property type="match status" value="1"/>
</dbReference>
<dbReference type="Proteomes" id="UP000038055">
    <property type="component" value="Unassembled WGS sequence"/>
</dbReference>
<dbReference type="InterPro" id="IPR001789">
    <property type="entry name" value="Sig_transdc_resp-reg_receiver"/>
</dbReference>
<feature type="modified residue" description="4-aspartylphosphate" evidence="3">
    <location>
        <position position="54"/>
    </location>
</feature>
<sequence>MIRIIICDDHPIINEGLQSFITTHPLMEVVAIASNIKQLDEVLKNVITDVLLLDINLPDGKASEICFNIKQNYPHVKILGLSNIDDPFVIQQMINDGASGYLLKSSPMAEIEEAILQIYNGNSYLSKQIINLLMPSESNSEEIPIITRREREVLKYLSEGLSSAQIADKMNISPLTVDSHRKNLMQKFNVNKTVNLLQKAKGLV</sequence>
<dbReference type="Gene3D" id="3.40.50.2300">
    <property type="match status" value="1"/>
</dbReference>
<evidence type="ECO:0000313" key="7">
    <source>
        <dbReference type="Proteomes" id="UP000038055"/>
    </source>
</evidence>
<evidence type="ECO:0000313" key="6">
    <source>
        <dbReference type="EMBL" id="CEN33874.1"/>
    </source>
</evidence>
<keyword evidence="1 3" id="KW-0597">Phosphoprotein</keyword>
<keyword evidence="2" id="KW-0238">DNA-binding</keyword>
<dbReference type="PROSITE" id="PS50110">
    <property type="entry name" value="RESPONSE_REGULATORY"/>
    <property type="match status" value="1"/>
</dbReference>
<dbReference type="SMART" id="SM00448">
    <property type="entry name" value="REC"/>
    <property type="match status" value="1"/>
</dbReference>
<proteinExistence type="predicted"/>
<dbReference type="PROSITE" id="PS00622">
    <property type="entry name" value="HTH_LUXR_1"/>
    <property type="match status" value="1"/>
</dbReference>
<dbReference type="InterPro" id="IPR011006">
    <property type="entry name" value="CheY-like_superfamily"/>
</dbReference>
<reference evidence="7" key="1">
    <citation type="submission" date="2015-01" db="EMBL/GenBank/DDBJ databases">
        <authorList>
            <person name="MANFREDI Pablo"/>
        </authorList>
    </citation>
    <scope>NUCLEOTIDE SEQUENCE [LARGE SCALE GENOMIC DNA]</scope>
    <source>
        <strain evidence="7">Ccyn2B</strain>
    </source>
</reference>
<dbReference type="GO" id="GO:0006355">
    <property type="term" value="P:regulation of DNA-templated transcription"/>
    <property type="evidence" value="ECO:0007669"/>
    <property type="project" value="InterPro"/>
</dbReference>
<dbReference type="CDD" id="cd17535">
    <property type="entry name" value="REC_NarL-like"/>
    <property type="match status" value="1"/>
</dbReference>
<dbReference type="PANTHER" id="PTHR45566">
    <property type="entry name" value="HTH-TYPE TRANSCRIPTIONAL REGULATOR YHJB-RELATED"/>
    <property type="match status" value="1"/>
</dbReference>
<dbReference type="SMART" id="SM00421">
    <property type="entry name" value="HTH_LUXR"/>
    <property type="match status" value="1"/>
</dbReference>
<dbReference type="SUPFAM" id="SSF52172">
    <property type="entry name" value="CheY-like"/>
    <property type="match status" value="1"/>
</dbReference>
<dbReference type="InterPro" id="IPR058245">
    <property type="entry name" value="NreC/VraR/RcsB-like_REC"/>
</dbReference>
<protein>
    <submittedName>
        <fullName evidence="6">Two component transcriptional regulator, LuxR family</fullName>
    </submittedName>
</protein>
<evidence type="ECO:0000259" key="4">
    <source>
        <dbReference type="PROSITE" id="PS50043"/>
    </source>
</evidence>
<dbReference type="CDD" id="cd06170">
    <property type="entry name" value="LuxR_C_like"/>
    <property type="match status" value="1"/>
</dbReference>
<dbReference type="EMBL" id="CDOD01000010">
    <property type="protein sequence ID" value="CEN33874.1"/>
    <property type="molecule type" value="Genomic_DNA"/>
</dbReference>
<evidence type="ECO:0000259" key="5">
    <source>
        <dbReference type="PROSITE" id="PS50110"/>
    </source>
</evidence>
<evidence type="ECO:0000256" key="1">
    <source>
        <dbReference type="ARBA" id="ARBA00022553"/>
    </source>
</evidence>